<dbReference type="GeneID" id="17110495"/>
<evidence type="ECO:0000313" key="3">
    <source>
        <dbReference type="Proteomes" id="UP000016887"/>
    </source>
</evidence>
<feature type="compositionally biased region" description="Basic residues" evidence="1">
    <location>
        <begin position="29"/>
        <end position="38"/>
    </location>
</feature>
<dbReference type="OrthoDB" id="377156at2157"/>
<dbReference type="RefSeq" id="WP_022541957.1">
    <property type="nucleotide sequence ID" value="NC_022521.1"/>
</dbReference>
<name>U3TAZ2_9CREN</name>
<dbReference type="eggNOG" id="arCOG05994">
    <property type="taxonomic scope" value="Archaea"/>
</dbReference>
<evidence type="ECO:0000256" key="1">
    <source>
        <dbReference type="SAM" id="MobiDB-lite"/>
    </source>
</evidence>
<proteinExistence type="predicted"/>
<feature type="region of interest" description="Disordered" evidence="1">
    <location>
        <begin position="20"/>
        <end position="43"/>
    </location>
</feature>
<reference evidence="2 3" key="1">
    <citation type="journal article" date="2013" name="Appl. Environ. Microbiol.">
        <title>Variation of the Virus-Related Elements within Syntenic Genomes of the Hyperthermophilic Archaeon Aeropyrum.</title>
        <authorList>
            <person name="Daifuku T."/>
            <person name="Yoshida T."/>
            <person name="Kitamura T."/>
            <person name="Kawaichi S."/>
            <person name="Inoue T."/>
            <person name="Nomura K."/>
            <person name="Yoshida Y."/>
            <person name="Kuno S."/>
            <person name="Sako Y."/>
        </authorList>
    </citation>
    <scope>NUCLEOTIDE SEQUENCE [LARGE SCALE GENOMIC DNA]</scope>
    <source>
        <strain evidence="2 3">SY1</strain>
    </source>
</reference>
<accession>U3TAZ2</accession>
<dbReference type="AlphaFoldDB" id="U3TAZ2"/>
<sequence length="115" mass="13384">MPRRRMTLPKKKEDIEKIVEEVEREHHHEHEHHHHHHHHEESDLEIAIKVLEDLVDSLSARAKVLESRIDSHSIAIGTLYKVVAHLVEAITAEDDESKLASLRNALQELDKLKNL</sequence>
<gene>
    <name evidence="2" type="ORF">ACAM_1218</name>
</gene>
<keyword evidence="3" id="KW-1185">Reference proteome</keyword>
<dbReference type="EMBL" id="AP012489">
    <property type="protein sequence ID" value="BAN90687.1"/>
    <property type="molecule type" value="Genomic_DNA"/>
</dbReference>
<dbReference type="Proteomes" id="UP000016887">
    <property type="component" value="Chromosome"/>
</dbReference>
<protein>
    <submittedName>
        <fullName evidence="2">Uncharacterized protein</fullName>
    </submittedName>
</protein>
<dbReference type="KEGG" id="acj:ACAM_1218"/>
<evidence type="ECO:0000313" key="2">
    <source>
        <dbReference type="EMBL" id="BAN90687.1"/>
    </source>
</evidence>
<organism evidence="2 3">
    <name type="scientific">Aeropyrum camini SY1 = JCM 12091</name>
    <dbReference type="NCBI Taxonomy" id="1198449"/>
    <lineage>
        <taxon>Archaea</taxon>
        <taxon>Thermoproteota</taxon>
        <taxon>Thermoprotei</taxon>
        <taxon>Desulfurococcales</taxon>
        <taxon>Desulfurococcaceae</taxon>
        <taxon>Aeropyrum</taxon>
    </lineage>
</organism>